<sequence length="295" mass="32152">MWTACATSTRPTVYVPGIDLRYEIAPVDNIKDCAMDVWDRESSPSSASEASTAYLELKLSRCSIPSARRLSIPRMKCCWARSTTAKVDIWSLGIIVYMLLTGTLPFDDDGKDATRNKIIKATTTTPKHRTRWAHLIIECMCSLGDYSTPSPLQTASPSSSASAARNDVCKHTPLAARALSSTSSRDSSQAPTPCKPEWREVRYERSAGTVADSDPRRFHNAQGLCSLRVPSRRALRLVSVKLALAITGSVVEDGQGMLLGGARRGSGLRRPSCASDDRLSWVDVGVVDRGVWTST</sequence>
<reference evidence="2 3" key="1">
    <citation type="journal article" date="2016" name="Mol. Biol. Evol.">
        <title>Comparative Genomics of Early-Diverging Mushroom-Forming Fungi Provides Insights into the Origins of Lignocellulose Decay Capabilities.</title>
        <authorList>
            <person name="Nagy L.G."/>
            <person name="Riley R."/>
            <person name="Tritt A."/>
            <person name="Adam C."/>
            <person name="Daum C."/>
            <person name="Floudas D."/>
            <person name="Sun H."/>
            <person name="Yadav J.S."/>
            <person name="Pangilinan J."/>
            <person name="Larsson K.H."/>
            <person name="Matsuura K."/>
            <person name="Barry K."/>
            <person name="Labutti K."/>
            <person name="Kuo R."/>
            <person name="Ohm R.A."/>
            <person name="Bhattacharya S.S."/>
            <person name="Shirouzu T."/>
            <person name="Yoshinaga Y."/>
            <person name="Martin F.M."/>
            <person name="Grigoriev I.V."/>
            <person name="Hibbett D.S."/>
        </authorList>
    </citation>
    <scope>NUCLEOTIDE SEQUENCE [LARGE SCALE GENOMIC DNA]</scope>
    <source>
        <strain evidence="2 3">HHB12029</strain>
    </source>
</reference>
<gene>
    <name evidence="2" type="ORF">EXIGLDRAFT_339733</name>
</gene>
<evidence type="ECO:0008006" key="4">
    <source>
        <dbReference type="Google" id="ProtNLM"/>
    </source>
</evidence>
<dbReference type="OrthoDB" id="2403434at2759"/>
<evidence type="ECO:0000313" key="2">
    <source>
        <dbReference type="EMBL" id="KZV82553.1"/>
    </source>
</evidence>
<keyword evidence="3" id="KW-1185">Reference proteome</keyword>
<protein>
    <recommendedName>
        <fullName evidence="4">Protein kinase domain-containing protein</fullName>
    </recommendedName>
</protein>
<dbReference type="AlphaFoldDB" id="A0A165CIX9"/>
<dbReference type="InParanoid" id="A0A165CIX9"/>
<dbReference type="STRING" id="1314781.A0A165CIX9"/>
<dbReference type="InterPro" id="IPR011009">
    <property type="entry name" value="Kinase-like_dom_sf"/>
</dbReference>
<organism evidence="2 3">
    <name type="scientific">Exidia glandulosa HHB12029</name>
    <dbReference type="NCBI Taxonomy" id="1314781"/>
    <lineage>
        <taxon>Eukaryota</taxon>
        <taxon>Fungi</taxon>
        <taxon>Dikarya</taxon>
        <taxon>Basidiomycota</taxon>
        <taxon>Agaricomycotina</taxon>
        <taxon>Agaricomycetes</taxon>
        <taxon>Auriculariales</taxon>
        <taxon>Exidiaceae</taxon>
        <taxon>Exidia</taxon>
    </lineage>
</organism>
<dbReference type="EMBL" id="KV426316">
    <property type="protein sequence ID" value="KZV82553.1"/>
    <property type="molecule type" value="Genomic_DNA"/>
</dbReference>
<dbReference type="Proteomes" id="UP000077266">
    <property type="component" value="Unassembled WGS sequence"/>
</dbReference>
<feature type="compositionally biased region" description="Low complexity" evidence="1">
    <location>
        <begin position="178"/>
        <end position="191"/>
    </location>
</feature>
<feature type="region of interest" description="Disordered" evidence="1">
    <location>
        <begin position="178"/>
        <end position="198"/>
    </location>
</feature>
<evidence type="ECO:0000256" key="1">
    <source>
        <dbReference type="SAM" id="MobiDB-lite"/>
    </source>
</evidence>
<proteinExistence type="predicted"/>
<name>A0A165CIX9_EXIGL</name>
<dbReference type="Gene3D" id="1.10.510.10">
    <property type="entry name" value="Transferase(Phosphotransferase) domain 1"/>
    <property type="match status" value="1"/>
</dbReference>
<evidence type="ECO:0000313" key="3">
    <source>
        <dbReference type="Proteomes" id="UP000077266"/>
    </source>
</evidence>
<dbReference type="SUPFAM" id="SSF56112">
    <property type="entry name" value="Protein kinase-like (PK-like)"/>
    <property type="match status" value="1"/>
</dbReference>
<accession>A0A165CIX9</accession>